<reference evidence="1" key="1">
    <citation type="journal article" date="2015" name="Nature">
        <title>Complex archaea that bridge the gap between prokaryotes and eukaryotes.</title>
        <authorList>
            <person name="Spang A."/>
            <person name="Saw J.H."/>
            <person name="Jorgensen S.L."/>
            <person name="Zaremba-Niedzwiedzka K."/>
            <person name="Martijn J."/>
            <person name="Lind A.E."/>
            <person name="van Eijk R."/>
            <person name="Schleper C."/>
            <person name="Guy L."/>
            <person name="Ettema T.J."/>
        </authorList>
    </citation>
    <scope>NUCLEOTIDE SEQUENCE</scope>
</reference>
<protein>
    <submittedName>
        <fullName evidence="1">Uncharacterized protein</fullName>
    </submittedName>
</protein>
<dbReference type="AlphaFoldDB" id="A0A0F9NLG4"/>
<evidence type="ECO:0000313" key="1">
    <source>
        <dbReference type="EMBL" id="KKN12897.1"/>
    </source>
</evidence>
<accession>A0A0F9NLG4</accession>
<dbReference type="EMBL" id="LAZR01003981">
    <property type="protein sequence ID" value="KKN12897.1"/>
    <property type="molecule type" value="Genomic_DNA"/>
</dbReference>
<proteinExistence type="predicted"/>
<organism evidence="1">
    <name type="scientific">marine sediment metagenome</name>
    <dbReference type="NCBI Taxonomy" id="412755"/>
    <lineage>
        <taxon>unclassified sequences</taxon>
        <taxon>metagenomes</taxon>
        <taxon>ecological metagenomes</taxon>
    </lineage>
</organism>
<gene>
    <name evidence="1" type="ORF">LCGC14_1011930</name>
</gene>
<sequence length="47" mass="5785">MNEEMKAEFDKYMNEQFAILEGHSSRIFLRMWNKYIELNQQEEKNGN</sequence>
<name>A0A0F9NLG4_9ZZZZ</name>
<comment type="caution">
    <text evidence="1">The sequence shown here is derived from an EMBL/GenBank/DDBJ whole genome shotgun (WGS) entry which is preliminary data.</text>
</comment>